<evidence type="ECO:0000256" key="2">
    <source>
        <dbReference type="ARBA" id="ARBA00022571"/>
    </source>
</evidence>
<dbReference type="SUPFAM" id="SSF55347">
    <property type="entry name" value="Glyceraldehyde-3-phosphate dehydrogenase-like, C-terminal domain"/>
    <property type="match status" value="1"/>
</dbReference>
<dbReference type="InterPro" id="IPR036291">
    <property type="entry name" value="NAD(P)-bd_dom_sf"/>
</dbReference>
<name>A0A0K8J3H0_9FIRM</name>
<evidence type="ECO:0000313" key="8">
    <source>
        <dbReference type="EMBL" id="CUH92037.1"/>
    </source>
</evidence>
<evidence type="ECO:0000313" key="9">
    <source>
        <dbReference type="Proteomes" id="UP000196053"/>
    </source>
</evidence>
<dbReference type="InterPro" id="IPR000534">
    <property type="entry name" value="Semialdehyde_DH_NAD-bd"/>
</dbReference>
<evidence type="ECO:0000256" key="6">
    <source>
        <dbReference type="HAMAP-Rule" id="MF_01110"/>
    </source>
</evidence>
<gene>
    <name evidence="8" type="primary">argC2</name>
    <name evidence="6" type="synonym">argC</name>
    <name evidence="8" type="ORF">SD1D_0485</name>
</gene>
<dbReference type="AlphaFoldDB" id="A0A0K8J3H0"/>
<comment type="pathway">
    <text evidence="6">Amino-acid biosynthesis; L-arginine biosynthesis; N(2)-acetyl-L-ornithine from L-glutamate: step 3/4.</text>
</comment>
<dbReference type="GO" id="GO:0051287">
    <property type="term" value="F:NAD binding"/>
    <property type="evidence" value="ECO:0007669"/>
    <property type="project" value="InterPro"/>
</dbReference>
<keyword evidence="9" id="KW-1185">Reference proteome</keyword>
<dbReference type="PANTHER" id="PTHR32338">
    <property type="entry name" value="N-ACETYL-GAMMA-GLUTAMYL-PHOSPHATE REDUCTASE, CHLOROPLASTIC-RELATED-RELATED"/>
    <property type="match status" value="1"/>
</dbReference>
<keyword evidence="1 6" id="KW-0963">Cytoplasm</keyword>
<sequence>MKKKIFVDGLSGTTGLGINERLSKYDNIELIKIDYDKRRDINERKKCLNEADLVFLCLPDEAAREAVSLVTNPSTKIIDASTAHRTISGWTYGLPELSPSHKEEIKNSKRVSNPGCHATAFVLSLYPLIKNNIMPADYPVSCQSITGYSGGGKNLIEKYEDKNKDNPYTKAPRPYSLGLNHKHLKEMMVHTGLVNSPIFLPIVANYYKGLATIIPIHTSLLNKKLKGKELYNVLAHHYKNQKFVKVMPYIDEESLGDYKYIFDGGLDITACNDTNLAEIFVIGNDEKNISMIITRLDNLGKGASGAAIQNMNLMLGYEEDLNL</sequence>
<accession>A0A0K8J3H0</accession>
<evidence type="ECO:0000256" key="3">
    <source>
        <dbReference type="ARBA" id="ARBA00022605"/>
    </source>
</evidence>
<dbReference type="RefSeq" id="WP_058257447.1">
    <property type="nucleotide sequence ID" value="NZ_DUPS01000001.1"/>
</dbReference>
<dbReference type="Pfam" id="PF22698">
    <property type="entry name" value="Semialdhyde_dhC_1"/>
    <property type="match status" value="1"/>
</dbReference>
<dbReference type="Pfam" id="PF01118">
    <property type="entry name" value="Semialdhyde_dh"/>
    <property type="match status" value="1"/>
</dbReference>
<evidence type="ECO:0000256" key="4">
    <source>
        <dbReference type="ARBA" id="ARBA00022857"/>
    </source>
</evidence>
<dbReference type="GO" id="GO:0006526">
    <property type="term" value="P:L-arginine biosynthetic process"/>
    <property type="evidence" value="ECO:0007669"/>
    <property type="project" value="UniProtKB-UniRule"/>
</dbReference>
<dbReference type="SMART" id="SM00859">
    <property type="entry name" value="Semialdhyde_dh"/>
    <property type="match status" value="1"/>
</dbReference>
<comment type="similarity">
    <text evidence="6">Belongs to the NAGSA dehydrogenase family. Type 2 subfamily.</text>
</comment>
<reference evidence="9" key="1">
    <citation type="submission" date="2015-09" db="EMBL/GenBank/DDBJ databases">
        <authorList>
            <person name="Wibberg D."/>
        </authorList>
    </citation>
    <scope>NUCLEOTIDE SEQUENCE [LARGE SCALE GENOMIC DNA]</scope>
    <source>
        <strain evidence="9">SD1D</strain>
    </source>
</reference>
<evidence type="ECO:0000259" key="7">
    <source>
        <dbReference type="SMART" id="SM00859"/>
    </source>
</evidence>
<organism evidence="8 9">
    <name type="scientific">Herbinix luporum</name>
    <dbReference type="NCBI Taxonomy" id="1679721"/>
    <lineage>
        <taxon>Bacteria</taxon>
        <taxon>Bacillati</taxon>
        <taxon>Bacillota</taxon>
        <taxon>Clostridia</taxon>
        <taxon>Lachnospirales</taxon>
        <taxon>Lachnospiraceae</taxon>
        <taxon>Herbinix</taxon>
    </lineage>
</organism>
<protein>
    <recommendedName>
        <fullName evidence="6">N-acetyl-gamma-glutamyl-phosphate reductase</fullName>
        <shortName evidence="6">AGPR</shortName>
        <ecNumber evidence="6">1.2.1.38</ecNumber>
    </recommendedName>
    <alternativeName>
        <fullName evidence="6">N-acetyl-glutamate semialdehyde dehydrogenase</fullName>
        <shortName evidence="6">NAGSA dehydrogenase</shortName>
    </alternativeName>
</protein>
<dbReference type="HAMAP" id="MF_01110">
    <property type="entry name" value="ArgC_type2"/>
    <property type="match status" value="1"/>
</dbReference>
<dbReference type="EMBL" id="LN879430">
    <property type="protein sequence ID" value="CUH92037.1"/>
    <property type="molecule type" value="Genomic_DNA"/>
</dbReference>
<dbReference type="NCBIfam" id="TIGR01851">
    <property type="entry name" value="argC_other"/>
    <property type="match status" value="1"/>
</dbReference>
<dbReference type="GO" id="GO:0005737">
    <property type="term" value="C:cytoplasm"/>
    <property type="evidence" value="ECO:0007669"/>
    <property type="project" value="UniProtKB-SubCell"/>
</dbReference>
<feature type="domain" description="Semialdehyde dehydrogenase NAD-binding" evidence="7">
    <location>
        <begin position="4"/>
        <end position="105"/>
    </location>
</feature>
<dbReference type="CDD" id="cd17896">
    <property type="entry name" value="AGPR_2_N"/>
    <property type="match status" value="1"/>
</dbReference>
<dbReference type="GO" id="GO:0003942">
    <property type="term" value="F:N-acetyl-gamma-glutamyl-phosphate reductase activity"/>
    <property type="evidence" value="ECO:0007669"/>
    <property type="project" value="UniProtKB-UniRule"/>
</dbReference>
<dbReference type="CDD" id="cd23935">
    <property type="entry name" value="AGPR_2_C"/>
    <property type="match status" value="1"/>
</dbReference>
<dbReference type="InterPro" id="IPR058924">
    <property type="entry name" value="AGPR_dimerisation_dom"/>
</dbReference>
<dbReference type="PANTHER" id="PTHR32338:SF10">
    <property type="entry name" value="N-ACETYL-GAMMA-GLUTAMYL-PHOSPHATE REDUCTASE, CHLOROPLASTIC-RELATED"/>
    <property type="match status" value="1"/>
</dbReference>
<dbReference type="SUPFAM" id="SSF51735">
    <property type="entry name" value="NAD(P)-binding Rossmann-fold domains"/>
    <property type="match status" value="1"/>
</dbReference>
<dbReference type="UniPathway" id="UPA00068">
    <property type="reaction ID" value="UER00108"/>
</dbReference>
<dbReference type="InterPro" id="IPR010136">
    <property type="entry name" value="AGPR_type-2"/>
</dbReference>
<keyword evidence="3 6" id="KW-0028">Amino-acid biosynthesis</keyword>
<keyword evidence="2 6" id="KW-0055">Arginine biosynthesis</keyword>
<dbReference type="InterPro" id="IPR050085">
    <property type="entry name" value="AGPR"/>
</dbReference>
<evidence type="ECO:0000256" key="1">
    <source>
        <dbReference type="ARBA" id="ARBA00022490"/>
    </source>
</evidence>
<dbReference type="Gene3D" id="3.30.360.10">
    <property type="entry name" value="Dihydrodipicolinate Reductase, domain 2"/>
    <property type="match status" value="1"/>
</dbReference>
<keyword evidence="5 6" id="KW-0560">Oxidoreductase</keyword>
<comment type="catalytic activity">
    <reaction evidence="6">
        <text>N-acetyl-L-glutamate 5-semialdehyde + phosphate + NADP(+) = N-acetyl-L-glutamyl 5-phosphate + NADPH + H(+)</text>
        <dbReference type="Rhea" id="RHEA:21588"/>
        <dbReference type="ChEBI" id="CHEBI:15378"/>
        <dbReference type="ChEBI" id="CHEBI:29123"/>
        <dbReference type="ChEBI" id="CHEBI:43474"/>
        <dbReference type="ChEBI" id="CHEBI:57783"/>
        <dbReference type="ChEBI" id="CHEBI:57936"/>
        <dbReference type="ChEBI" id="CHEBI:58349"/>
        <dbReference type="EC" id="1.2.1.38"/>
    </reaction>
</comment>
<dbReference type="Proteomes" id="UP000196053">
    <property type="component" value="Chromosome I"/>
</dbReference>
<dbReference type="KEGG" id="hsd:SD1D_0485"/>
<evidence type="ECO:0000256" key="5">
    <source>
        <dbReference type="ARBA" id="ARBA00023002"/>
    </source>
</evidence>
<keyword evidence="4 6" id="KW-0521">NADP</keyword>
<proteinExistence type="inferred from homology"/>
<dbReference type="Gene3D" id="3.40.50.720">
    <property type="entry name" value="NAD(P)-binding Rossmann-like Domain"/>
    <property type="match status" value="1"/>
</dbReference>
<feature type="active site" evidence="6">
    <location>
        <position position="116"/>
    </location>
</feature>
<comment type="function">
    <text evidence="6">Catalyzes the NADPH-dependent reduction of N-acetyl-5-glutamyl phosphate to yield N-acetyl-L-glutamate 5-semialdehyde.</text>
</comment>
<comment type="subcellular location">
    <subcellularLocation>
        <location evidence="6">Cytoplasm</location>
    </subcellularLocation>
</comment>
<dbReference type="OrthoDB" id="9801289at2"/>
<dbReference type="EC" id="1.2.1.38" evidence="6"/>